<evidence type="ECO:0000313" key="1">
    <source>
        <dbReference type="EMBL" id="AMG01355.1"/>
    </source>
</evidence>
<sequence length="106" mass="12354">MFQVRAATPQDIEDWQEELASWGMESPDDVIEKEYELWHEHVEVIGWWLDIPDFFRFNERVCLGMNVAAVKADADLSSRTINPTDYAKLKIIAKTAAEELNRELKQ</sequence>
<dbReference type="Proteomes" id="UP000067422">
    <property type="component" value="Chromosome 2"/>
</dbReference>
<reference evidence="1" key="1">
    <citation type="submission" date="2018-01" db="EMBL/GenBank/DDBJ databases">
        <title>FDA dAtabase for Regulatory Grade micrObial Sequences (FDA-ARGOS): Supporting development and validation of Infectious Disease Dx tests.</title>
        <authorList>
            <person name="Hoffmann M."/>
            <person name="Allard M."/>
            <person name="Evans P."/>
            <person name="Brown E."/>
            <person name="Tallon L."/>
            <person name="Sadzewicz L."/>
            <person name="Sengamalay N."/>
            <person name="Ott S."/>
            <person name="Godinez A."/>
            <person name="Nagaraj S."/>
            <person name="Vyas G."/>
            <person name="Aluvathingal J."/>
            <person name="Nadendla S."/>
            <person name="Geyer C."/>
            <person name="Sichtig H."/>
        </authorList>
    </citation>
    <scope>NUCLEOTIDE SEQUENCE</scope>
    <source>
        <strain evidence="1">FDAARGOS_107</strain>
    </source>
</reference>
<organism evidence="1 2">
    <name type="scientific">Vibrio harveyi</name>
    <name type="common">Beneckea harveyi</name>
    <dbReference type="NCBI Taxonomy" id="669"/>
    <lineage>
        <taxon>Bacteria</taxon>
        <taxon>Pseudomonadati</taxon>
        <taxon>Pseudomonadota</taxon>
        <taxon>Gammaproteobacteria</taxon>
        <taxon>Vibrionales</taxon>
        <taxon>Vibrionaceae</taxon>
        <taxon>Vibrio</taxon>
    </lineage>
</organism>
<accession>A0ABN4L6M8</accession>
<dbReference type="EMBL" id="CP014039">
    <property type="protein sequence ID" value="AMG01355.1"/>
    <property type="molecule type" value="Genomic_DNA"/>
</dbReference>
<proteinExistence type="predicted"/>
<protein>
    <submittedName>
        <fullName evidence="1">Uncharacterized protein</fullName>
    </submittedName>
</protein>
<evidence type="ECO:0000313" key="2">
    <source>
        <dbReference type="Proteomes" id="UP000067422"/>
    </source>
</evidence>
<keyword evidence="2" id="KW-1185">Reference proteome</keyword>
<gene>
    <name evidence="1" type="ORF">AL538_27285</name>
</gene>
<name>A0ABN4L6M8_VIBHA</name>